<dbReference type="AlphaFoldDB" id="A0A245ZQJ1"/>
<evidence type="ECO:0000313" key="1">
    <source>
        <dbReference type="EMBL" id="OWK32006.1"/>
    </source>
</evidence>
<comment type="caution">
    <text evidence="1">The sequence shown here is derived from an EMBL/GenBank/DDBJ whole genome shotgun (WGS) entry which is preliminary data.</text>
</comment>
<reference evidence="1 2" key="1">
    <citation type="submission" date="2017-03" db="EMBL/GenBank/DDBJ databases">
        <title>Genome sequence of Sphingomonas mucosissima DSM 17494.</title>
        <authorList>
            <person name="Poehlein A."/>
            <person name="Wuebbeler J.H."/>
            <person name="Steinbuechel A."/>
            <person name="Daniel R."/>
        </authorList>
    </citation>
    <scope>NUCLEOTIDE SEQUENCE [LARGE SCALE GENOMIC DNA]</scope>
    <source>
        <strain evidence="1 2">DSM 17494</strain>
    </source>
</reference>
<dbReference type="RefSeq" id="WP_088331284.1">
    <property type="nucleotide sequence ID" value="NZ_NBBJ01000001.1"/>
</dbReference>
<evidence type="ECO:0000313" key="2">
    <source>
        <dbReference type="Proteomes" id="UP000197783"/>
    </source>
</evidence>
<sequence length="82" mass="8909">MADAVAAILADLHAPGVVTALPDDGLEHVLLFLPELGVQLRRVCLLASDISRELDAAYVRIEQLGATAELRIRLLHEVPCDR</sequence>
<proteinExistence type="predicted"/>
<dbReference type="Proteomes" id="UP000197783">
    <property type="component" value="Unassembled WGS sequence"/>
</dbReference>
<name>A0A245ZQJ1_9SPHN</name>
<protein>
    <submittedName>
        <fullName evidence="1">Uncharacterized protein</fullName>
    </submittedName>
</protein>
<organism evidence="1 2">
    <name type="scientific">Sphingomonas mucosissima</name>
    <dbReference type="NCBI Taxonomy" id="370959"/>
    <lineage>
        <taxon>Bacteria</taxon>
        <taxon>Pseudomonadati</taxon>
        <taxon>Pseudomonadota</taxon>
        <taxon>Alphaproteobacteria</taxon>
        <taxon>Sphingomonadales</taxon>
        <taxon>Sphingomonadaceae</taxon>
        <taxon>Sphingomonas</taxon>
    </lineage>
</organism>
<keyword evidence="2" id="KW-1185">Reference proteome</keyword>
<accession>A0A245ZQJ1</accession>
<gene>
    <name evidence="1" type="ORF">SPMU_03270</name>
</gene>
<dbReference type="EMBL" id="NBBJ01000001">
    <property type="protein sequence ID" value="OWK32006.1"/>
    <property type="molecule type" value="Genomic_DNA"/>
</dbReference>